<feature type="domain" description="Core-binding (CB)" evidence="8">
    <location>
        <begin position="1"/>
        <end position="86"/>
    </location>
</feature>
<evidence type="ECO:0000259" key="8">
    <source>
        <dbReference type="PROSITE" id="PS51900"/>
    </source>
</evidence>
<dbReference type="InterPro" id="IPR004107">
    <property type="entry name" value="Integrase_SAM-like_N"/>
</dbReference>
<keyword evidence="10" id="KW-1185">Reference proteome</keyword>
<dbReference type="InterPro" id="IPR011010">
    <property type="entry name" value="DNA_brk_join_enz"/>
</dbReference>
<comment type="caution">
    <text evidence="9">The sequence shown here is derived from an EMBL/GenBank/DDBJ whole genome shotgun (WGS) entry which is preliminary data.</text>
</comment>
<gene>
    <name evidence="9" type="ORF">TresaDRAFT_0014</name>
</gene>
<dbReference type="GO" id="GO:0006310">
    <property type="term" value="P:DNA recombination"/>
    <property type="evidence" value="ECO:0007669"/>
    <property type="project" value="UniProtKB-KW"/>
</dbReference>
<evidence type="ECO:0000313" key="10">
    <source>
        <dbReference type="Proteomes" id="UP000003571"/>
    </source>
</evidence>
<dbReference type="PATRIC" id="fig|907348.3.peg.2587"/>
<reference evidence="9 10" key="1">
    <citation type="submission" date="2011-09" db="EMBL/GenBank/DDBJ databases">
        <title>The draft genome of Treponema saccharophilum DSM 2985.</title>
        <authorList>
            <consortium name="US DOE Joint Genome Institute (JGI-PGF)"/>
            <person name="Lucas S."/>
            <person name="Copeland A."/>
            <person name="Lapidus A."/>
            <person name="Glavina del Rio T."/>
            <person name="Dalin E."/>
            <person name="Tice H."/>
            <person name="Bruce D."/>
            <person name="Goodwin L."/>
            <person name="Pitluck S."/>
            <person name="Peters L."/>
            <person name="Kyrpides N."/>
            <person name="Mavromatis K."/>
            <person name="Ivanova N."/>
            <person name="Markowitz V."/>
            <person name="Cheng J.-F."/>
            <person name="Hugenholtz P."/>
            <person name="Woyke T."/>
            <person name="Wu D."/>
            <person name="Gronow S."/>
            <person name="Wellnitz S."/>
            <person name="Brambilla E."/>
            <person name="Klenk H.-P."/>
            <person name="Eisen J.A."/>
        </authorList>
    </citation>
    <scope>NUCLEOTIDE SEQUENCE [LARGE SCALE GENOMIC DNA]</scope>
    <source>
        <strain evidence="9 10">DSM 2985</strain>
    </source>
</reference>
<proteinExistence type="predicted"/>
<accession>H7ENQ8</accession>
<dbReference type="PANTHER" id="PTHR30349:SF81">
    <property type="entry name" value="TYROSINE RECOMBINASE XERC"/>
    <property type="match status" value="1"/>
</dbReference>
<dbReference type="InterPro" id="IPR002104">
    <property type="entry name" value="Integrase_catalytic"/>
</dbReference>
<keyword evidence="4" id="KW-0233">DNA recombination</keyword>
<dbReference type="Pfam" id="PF02899">
    <property type="entry name" value="Phage_int_SAM_1"/>
    <property type="match status" value="1"/>
</dbReference>
<dbReference type="Proteomes" id="UP000003571">
    <property type="component" value="Unassembled WGS sequence"/>
</dbReference>
<dbReference type="InterPro" id="IPR050090">
    <property type="entry name" value="Tyrosine_recombinase_XerCD"/>
</dbReference>
<dbReference type="PANTHER" id="PTHR30349">
    <property type="entry name" value="PHAGE INTEGRASE-RELATED"/>
    <property type="match status" value="1"/>
</dbReference>
<evidence type="ECO:0000256" key="6">
    <source>
        <dbReference type="SAM" id="MobiDB-lite"/>
    </source>
</evidence>
<dbReference type="GO" id="GO:0007059">
    <property type="term" value="P:chromosome segregation"/>
    <property type="evidence" value="ECO:0007669"/>
    <property type="project" value="UniProtKB-KW"/>
</dbReference>
<dbReference type="GO" id="GO:0003677">
    <property type="term" value="F:DNA binding"/>
    <property type="evidence" value="ECO:0007669"/>
    <property type="project" value="UniProtKB-UniRule"/>
</dbReference>
<dbReference type="AlphaFoldDB" id="H7ENQ8"/>
<keyword evidence="1" id="KW-0159">Chromosome partition</keyword>
<dbReference type="InterPro" id="IPR010998">
    <property type="entry name" value="Integrase_recombinase_N"/>
</dbReference>
<dbReference type="GO" id="GO:0015074">
    <property type="term" value="P:DNA integration"/>
    <property type="evidence" value="ECO:0007669"/>
    <property type="project" value="UniProtKB-KW"/>
</dbReference>
<dbReference type="OrthoDB" id="341301at2"/>
<evidence type="ECO:0000256" key="4">
    <source>
        <dbReference type="ARBA" id="ARBA00023172"/>
    </source>
</evidence>
<dbReference type="InterPro" id="IPR013762">
    <property type="entry name" value="Integrase-like_cat_sf"/>
</dbReference>
<dbReference type="CDD" id="cd00798">
    <property type="entry name" value="INT_XerDC_C"/>
    <property type="match status" value="1"/>
</dbReference>
<feature type="region of interest" description="Disordered" evidence="6">
    <location>
        <begin position="287"/>
        <end position="311"/>
    </location>
</feature>
<evidence type="ECO:0000256" key="2">
    <source>
        <dbReference type="ARBA" id="ARBA00022908"/>
    </source>
</evidence>
<dbReference type="EMBL" id="AGRW01000054">
    <property type="protein sequence ID" value="EIC00541.1"/>
    <property type="molecule type" value="Genomic_DNA"/>
</dbReference>
<keyword evidence="2" id="KW-0229">DNA integration</keyword>
<dbReference type="RefSeq" id="WP_002706181.1">
    <property type="nucleotide sequence ID" value="NZ_AGRW01000054.1"/>
</dbReference>
<dbReference type="Gene3D" id="1.10.443.10">
    <property type="entry name" value="Intergrase catalytic core"/>
    <property type="match status" value="1"/>
</dbReference>
<evidence type="ECO:0000313" key="9">
    <source>
        <dbReference type="EMBL" id="EIC00541.1"/>
    </source>
</evidence>
<name>H7ENQ8_9SPIR</name>
<dbReference type="PROSITE" id="PS51900">
    <property type="entry name" value="CB"/>
    <property type="match status" value="1"/>
</dbReference>
<keyword evidence="3 5" id="KW-0238">DNA-binding</keyword>
<dbReference type="STRING" id="907348.TresaDRAFT_0014"/>
<dbReference type="PROSITE" id="PS51898">
    <property type="entry name" value="TYR_RECOMBINASE"/>
    <property type="match status" value="1"/>
</dbReference>
<organism evidence="9 10">
    <name type="scientific">Treponema saccharophilum DSM 2985</name>
    <dbReference type="NCBI Taxonomy" id="907348"/>
    <lineage>
        <taxon>Bacteria</taxon>
        <taxon>Pseudomonadati</taxon>
        <taxon>Spirochaetota</taxon>
        <taxon>Spirochaetia</taxon>
        <taxon>Spirochaetales</taxon>
        <taxon>Treponemataceae</taxon>
        <taxon>Treponema</taxon>
    </lineage>
</organism>
<evidence type="ECO:0000259" key="7">
    <source>
        <dbReference type="PROSITE" id="PS51898"/>
    </source>
</evidence>
<dbReference type="InterPro" id="IPR044068">
    <property type="entry name" value="CB"/>
</dbReference>
<evidence type="ECO:0000256" key="5">
    <source>
        <dbReference type="PROSITE-ProRule" id="PRU01248"/>
    </source>
</evidence>
<sequence>MTADLLVSGFYADLIAVERRAELTARTYSETAGQFLKWLVFEKVKLASVTAQNLIYFLLWRRTSGVDELTVAKDISALRSFGAYLVRGGYWKENSAMLLERPRASHSLPKVLSVEQVDGLLSAIDTTKPLGIRDRALFELIYSCGLRISEAASLTIENLHMDERVIIVRGKGDRERMVPFGESAREWLLRYMEVRPSIAKGRAVPEVFLNFRGEPLGRKGIWKNFQAMENASGVTAKVHTLRHSFATHLLAGGMDLRSVQELLGHADLSTTTIYTHVENKQLKSGHEAFFPGHSAGDSDGKIEKNSGTGEN</sequence>
<protein>
    <submittedName>
        <fullName evidence="9">Integrase family protein</fullName>
    </submittedName>
</protein>
<feature type="domain" description="Tyr recombinase" evidence="7">
    <location>
        <begin position="107"/>
        <end position="287"/>
    </location>
</feature>
<dbReference type="SUPFAM" id="SSF56349">
    <property type="entry name" value="DNA breaking-rejoining enzymes"/>
    <property type="match status" value="1"/>
</dbReference>
<dbReference type="Pfam" id="PF00589">
    <property type="entry name" value="Phage_integrase"/>
    <property type="match status" value="1"/>
</dbReference>
<evidence type="ECO:0000256" key="1">
    <source>
        <dbReference type="ARBA" id="ARBA00022829"/>
    </source>
</evidence>
<dbReference type="eggNOG" id="COG4974">
    <property type="taxonomic scope" value="Bacteria"/>
</dbReference>
<evidence type="ECO:0000256" key="3">
    <source>
        <dbReference type="ARBA" id="ARBA00023125"/>
    </source>
</evidence>
<dbReference type="Gene3D" id="1.10.150.130">
    <property type="match status" value="1"/>
</dbReference>